<evidence type="ECO:0000313" key="13">
    <source>
        <dbReference type="EMBL" id="MCO1656137.1"/>
    </source>
</evidence>
<comment type="catalytic activity">
    <reaction evidence="8">
        <text>a primary methyl amine + O2 + H2O = an aldehyde + H2O2 + NH4(+)</text>
        <dbReference type="Rhea" id="RHEA:16153"/>
        <dbReference type="ChEBI" id="CHEBI:15377"/>
        <dbReference type="ChEBI" id="CHEBI:15379"/>
        <dbReference type="ChEBI" id="CHEBI:16240"/>
        <dbReference type="ChEBI" id="CHEBI:17478"/>
        <dbReference type="ChEBI" id="CHEBI:28938"/>
        <dbReference type="ChEBI" id="CHEBI:228804"/>
        <dbReference type="EC" id="1.4.3.21"/>
    </reaction>
</comment>
<evidence type="ECO:0000256" key="7">
    <source>
        <dbReference type="ARBA" id="ARBA00023008"/>
    </source>
</evidence>
<keyword evidence="6 9" id="KW-0560">Oxidoreductase</keyword>
<evidence type="ECO:0000256" key="4">
    <source>
        <dbReference type="ARBA" id="ARBA00022723"/>
    </source>
</evidence>
<comment type="cofactor">
    <cofactor evidence="1">
        <name>Cu cation</name>
        <dbReference type="ChEBI" id="CHEBI:23378"/>
    </cofactor>
</comment>
<dbReference type="InterPro" id="IPR054157">
    <property type="entry name" value="AGAO-like_N2"/>
</dbReference>
<reference evidence="13" key="1">
    <citation type="submission" date="2021-04" db="EMBL/GenBank/DDBJ databases">
        <title>Pseudonocardia sp. nov., isolated from sandy soil of mangrove forest.</title>
        <authorList>
            <person name="Zan Z."/>
            <person name="Huang R."/>
            <person name="Liu W."/>
        </authorList>
    </citation>
    <scope>NUCLEOTIDE SEQUENCE</scope>
    <source>
        <strain evidence="13">S2-4</strain>
    </source>
</reference>
<protein>
    <recommendedName>
        <fullName evidence="9">Amine oxidase</fullName>
        <ecNumber evidence="9">1.4.3.-</ecNumber>
    </recommendedName>
</protein>
<evidence type="ECO:0000259" key="12">
    <source>
        <dbReference type="Pfam" id="PF21994"/>
    </source>
</evidence>
<evidence type="ECO:0000256" key="9">
    <source>
        <dbReference type="RuleBase" id="RU000672"/>
    </source>
</evidence>
<keyword evidence="4 9" id="KW-0479">Metal-binding</keyword>
<feature type="region of interest" description="Disordered" evidence="10">
    <location>
        <begin position="656"/>
        <end position="676"/>
    </location>
</feature>
<evidence type="ECO:0000256" key="2">
    <source>
        <dbReference type="ARBA" id="ARBA00007983"/>
    </source>
</evidence>
<dbReference type="PROSITE" id="PS01164">
    <property type="entry name" value="COPPER_AMINE_OXID_1"/>
    <property type="match status" value="1"/>
</dbReference>
<evidence type="ECO:0000313" key="14">
    <source>
        <dbReference type="Proteomes" id="UP001165283"/>
    </source>
</evidence>
<comment type="cofactor">
    <cofactor evidence="9">
        <name>Cu cation</name>
        <dbReference type="ChEBI" id="CHEBI:23378"/>
    </cofactor>
    <text evidence="9">Contains 1 topaquinone per subunit.</text>
</comment>
<comment type="PTM">
    <text evidence="9">Topaquinone (TPQ) is generated by copper-dependent autoxidation of a specific tyrosyl residue.</text>
</comment>
<keyword evidence="7 9" id="KW-0186">Copper</keyword>
<dbReference type="InterPro" id="IPR049947">
    <property type="entry name" value="Cu_Am_Ox_Cu-bd"/>
</dbReference>
<dbReference type="InterPro" id="IPR036460">
    <property type="entry name" value="Cu_amine_oxidase_C_sf"/>
</dbReference>
<dbReference type="EMBL" id="JAGSOV010000032">
    <property type="protein sequence ID" value="MCO1656137.1"/>
    <property type="molecule type" value="Genomic_DNA"/>
</dbReference>
<organism evidence="13 14">
    <name type="scientific">Pseudonocardia humida</name>
    <dbReference type="NCBI Taxonomy" id="2800819"/>
    <lineage>
        <taxon>Bacteria</taxon>
        <taxon>Bacillati</taxon>
        <taxon>Actinomycetota</taxon>
        <taxon>Actinomycetes</taxon>
        <taxon>Pseudonocardiales</taxon>
        <taxon>Pseudonocardiaceae</taxon>
        <taxon>Pseudonocardia</taxon>
    </lineage>
</organism>
<dbReference type="Pfam" id="PF21994">
    <property type="entry name" value="AGAO-like_N2"/>
    <property type="match status" value="1"/>
</dbReference>
<sequence>MPASVLVGSFVNARRQKGALVPPTAVQLRRSHPLDQVTAEEISEVRRVLDAAGLVADSTRFVYVGLQEPAKSDVLAHRDGDGTARRFRALLLDITAQVSRDVVVDLDAGDVVSQVELDTATAGQLPVLDEEFELVESLLSTDERWLAALAARGLDVEKVRVAPLSAGVYADEYPDEAGRRVLRGLAFVQEHEADSAWAHPIDGLVAYVDTMNRVVDQVIDAGVVPVPDVSGNYDDPEVRGPLRTTQKPIEITQPQGSSLTLDGNQLTWEKWSLRVGFDAREGLVLHQIGFDEGAGVRPIIYRASIAEMVVPYADPAPVRSWQNYFDTGEYLVGRYANSLELGCDCLGEITYMDAVLADEKGDPRVLPNAVCIHEEDFGILWKHSDIWSGSSETRRQRRLVISFFTTVGNYDYGFYWYLYLDGTIAFEAKATGVVFTSAHPGGDYPYASEIAPGLGAPLHQHLFSARLDMTVDGPANRVEEVEVARVPMGPDNHRGNAWTVRHTVLGSESAAQRDAAPDRNRVWHVVNPERTNAVGRPVGYALVPQGLPTLLADPDSSIARRAAFATRHLWVTRYDPAERYSAGDFVNQHAGGSGLPAYVAADRDLDGQDVVVWHTFGLTHVPRPEDWPIMPVDYTGFTLKPVGFFDRNPTLDVPASASDHCASGGASGHGEAHHHG</sequence>
<dbReference type="InterPro" id="IPR016182">
    <property type="entry name" value="Cu_amine_oxidase_N-reg"/>
</dbReference>
<dbReference type="SUPFAM" id="SSF54416">
    <property type="entry name" value="Amine oxidase N-terminal region"/>
    <property type="match status" value="2"/>
</dbReference>
<accession>A0ABT0ZZG5</accession>
<evidence type="ECO:0000259" key="11">
    <source>
        <dbReference type="Pfam" id="PF01179"/>
    </source>
</evidence>
<evidence type="ECO:0000256" key="3">
    <source>
        <dbReference type="ARBA" id="ARBA00011738"/>
    </source>
</evidence>
<dbReference type="InterPro" id="IPR049948">
    <property type="entry name" value="Cu_Am_ox_TPQ-bd"/>
</dbReference>
<comment type="subunit">
    <text evidence="3">Homodimer.</text>
</comment>
<comment type="similarity">
    <text evidence="2 9">Belongs to the copper/topaquinone oxidase family.</text>
</comment>
<gene>
    <name evidence="13" type="ORF">KDL28_13845</name>
</gene>
<evidence type="ECO:0000256" key="10">
    <source>
        <dbReference type="SAM" id="MobiDB-lite"/>
    </source>
</evidence>
<feature type="domain" description="Copper amine oxidase catalytic" evidence="11">
    <location>
        <begin position="249"/>
        <end position="651"/>
    </location>
</feature>
<evidence type="ECO:0000256" key="6">
    <source>
        <dbReference type="ARBA" id="ARBA00023002"/>
    </source>
</evidence>
<feature type="domain" description="AGAO-like N2" evidence="12">
    <location>
        <begin position="38"/>
        <end position="114"/>
    </location>
</feature>
<dbReference type="Gene3D" id="3.10.450.40">
    <property type="match status" value="2"/>
</dbReference>
<keyword evidence="14" id="KW-1185">Reference proteome</keyword>
<evidence type="ECO:0000256" key="1">
    <source>
        <dbReference type="ARBA" id="ARBA00001935"/>
    </source>
</evidence>
<dbReference type="NCBIfam" id="NF008559">
    <property type="entry name" value="PRK11504.1"/>
    <property type="match status" value="1"/>
</dbReference>
<dbReference type="Pfam" id="PF01179">
    <property type="entry name" value="Cu_amine_oxid"/>
    <property type="match status" value="1"/>
</dbReference>
<comment type="caution">
    <text evidence="13">The sequence shown here is derived from an EMBL/GenBank/DDBJ whole genome shotgun (WGS) entry which is preliminary data.</text>
</comment>
<dbReference type="InterPro" id="IPR000269">
    <property type="entry name" value="Cu_amine_oxidase"/>
</dbReference>
<evidence type="ECO:0000256" key="8">
    <source>
        <dbReference type="ARBA" id="ARBA00048032"/>
    </source>
</evidence>
<dbReference type="PROSITE" id="PS01165">
    <property type="entry name" value="COPPER_AMINE_OXID_2"/>
    <property type="match status" value="1"/>
</dbReference>
<dbReference type="SUPFAM" id="SSF49998">
    <property type="entry name" value="Amine oxidase catalytic domain"/>
    <property type="match status" value="1"/>
</dbReference>
<dbReference type="PANTHER" id="PTHR10638:SF86">
    <property type="entry name" value="COPPER AMINE OXIDASE 1-RELATED"/>
    <property type="match status" value="1"/>
</dbReference>
<dbReference type="EC" id="1.4.3.-" evidence="9"/>
<keyword evidence="5 9" id="KW-0801">TPQ</keyword>
<dbReference type="InterPro" id="IPR015798">
    <property type="entry name" value="Cu_amine_oxidase_C"/>
</dbReference>
<dbReference type="Proteomes" id="UP001165283">
    <property type="component" value="Unassembled WGS sequence"/>
</dbReference>
<proteinExistence type="inferred from homology"/>
<dbReference type="PANTHER" id="PTHR10638">
    <property type="entry name" value="COPPER AMINE OXIDASE"/>
    <property type="match status" value="1"/>
</dbReference>
<evidence type="ECO:0000256" key="5">
    <source>
        <dbReference type="ARBA" id="ARBA00022772"/>
    </source>
</evidence>
<dbReference type="Gene3D" id="2.70.98.20">
    <property type="entry name" value="Copper amine oxidase, catalytic domain"/>
    <property type="match status" value="1"/>
</dbReference>
<name>A0ABT0ZZG5_9PSEU</name>